<evidence type="ECO:0000313" key="2">
    <source>
        <dbReference type="Proteomes" id="UP001420932"/>
    </source>
</evidence>
<gene>
    <name evidence="1" type="ORF">Syun_021290</name>
</gene>
<sequence>MQNRPKGEKKMQGSSIWQGDFKVIGCSTRIEVDLSFSGTDLKVWPINLRSLFVIVVFLTRLDSSRSLR</sequence>
<accession>A0AAP0IFI6</accession>
<name>A0AAP0IFI6_9MAGN</name>
<proteinExistence type="predicted"/>
<comment type="caution">
    <text evidence="1">The sequence shown here is derived from an EMBL/GenBank/DDBJ whole genome shotgun (WGS) entry which is preliminary data.</text>
</comment>
<dbReference type="AlphaFoldDB" id="A0AAP0IFI6"/>
<dbReference type="EMBL" id="JBBNAF010000009">
    <property type="protein sequence ID" value="KAK9114493.1"/>
    <property type="molecule type" value="Genomic_DNA"/>
</dbReference>
<organism evidence="1 2">
    <name type="scientific">Stephania yunnanensis</name>
    <dbReference type="NCBI Taxonomy" id="152371"/>
    <lineage>
        <taxon>Eukaryota</taxon>
        <taxon>Viridiplantae</taxon>
        <taxon>Streptophyta</taxon>
        <taxon>Embryophyta</taxon>
        <taxon>Tracheophyta</taxon>
        <taxon>Spermatophyta</taxon>
        <taxon>Magnoliopsida</taxon>
        <taxon>Ranunculales</taxon>
        <taxon>Menispermaceae</taxon>
        <taxon>Menispermoideae</taxon>
        <taxon>Cissampelideae</taxon>
        <taxon>Stephania</taxon>
    </lineage>
</organism>
<evidence type="ECO:0000313" key="1">
    <source>
        <dbReference type="EMBL" id="KAK9114493.1"/>
    </source>
</evidence>
<keyword evidence="2" id="KW-1185">Reference proteome</keyword>
<reference evidence="1 2" key="1">
    <citation type="submission" date="2024-01" db="EMBL/GenBank/DDBJ databases">
        <title>Genome assemblies of Stephania.</title>
        <authorList>
            <person name="Yang L."/>
        </authorList>
    </citation>
    <scope>NUCLEOTIDE SEQUENCE [LARGE SCALE GENOMIC DNA]</scope>
    <source>
        <strain evidence="1">YNDBR</strain>
        <tissue evidence="1">Leaf</tissue>
    </source>
</reference>
<protein>
    <submittedName>
        <fullName evidence="1">Uncharacterized protein</fullName>
    </submittedName>
</protein>
<dbReference type="Proteomes" id="UP001420932">
    <property type="component" value="Unassembled WGS sequence"/>
</dbReference>